<sequence>MTLHPFLFAIPLRVLRSRRGAATLPAIIALTILILAVGVSITAISFTEGLISVGQGNAAQALVYAEAGAHDALIKLARNKQYVCVTEDCYTIDLVADGCATDDGCARVSVSAGVGTLGDPRIIVSEGKARSSVRRVQVSVVFDAALDGEIATTTWREL</sequence>
<feature type="transmembrane region" description="Helical" evidence="1">
    <location>
        <begin position="21"/>
        <end position="46"/>
    </location>
</feature>
<keyword evidence="1" id="KW-0472">Membrane</keyword>
<evidence type="ECO:0000256" key="1">
    <source>
        <dbReference type="SAM" id="Phobius"/>
    </source>
</evidence>
<protein>
    <recommendedName>
        <fullName evidence="4">Type 4 fimbrial biogenesis protein PilX N-terminal domain-containing protein</fullName>
    </recommendedName>
</protein>
<evidence type="ECO:0000313" key="3">
    <source>
        <dbReference type="Proteomes" id="UP000179057"/>
    </source>
</evidence>
<name>A0A1F8DYR5_9BACT</name>
<comment type="caution">
    <text evidence="2">The sequence shown here is derived from an EMBL/GenBank/DDBJ whole genome shotgun (WGS) entry which is preliminary data.</text>
</comment>
<dbReference type="EMBL" id="MGIV01000022">
    <property type="protein sequence ID" value="OGM93721.1"/>
    <property type="molecule type" value="Genomic_DNA"/>
</dbReference>
<evidence type="ECO:0000313" key="2">
    <source>
        <dbReference type="EMBL" id="OGM93721.1"/>
    </source>
</evidence>
<proteinExistence type="predicted"/>
<organism evidence="2 3">
    <name type="scientific">Candidatus Wolfebacteria bacterium RIFOXYD1_FULL_48_65</name>
    <dbReference type="NCBI Taxonomy" id="1802561"/>
    <lineage>
        <taxon>Bacteria</taxon>
        <taxon>Candidatus Wolfeibacteriota</taxon>
    </lineage>
</organism>
<gene>
    <name evidence="2" type="ORF">A2610_00485</name>
</gene>
<reference evidence="2 3" key="1">
    <citation type="journal article" date="2016" name="Nat. Commun.">
        <title>Thousands of microbial genomes shed light on interconnected biogeochemical processes in an aquifer system.</title>
        <authorList>
            <person name="Anantharaman K."/>
            <person name="Brown C.T."/>
            <person name="Hug L.A."/>
            <person name="Sharon I."/>
            <person name="Castelle C.J."/>
            <person name="Probst A.J."/>
            <person name="Thomas B.C."/>
            <person name="Singh A."/>
            <person name="Wilkins M.J."/>
            <person name="Karaoz U."/>
            <person name="Brodie E.L."/>
            <person name="Williams K.H."/>
            <person name="Hubbard S.S."/>
            <person name="Banfield J.F."/>
        </authorList>
    </citation>
    <scope>NUCLEOTIDE SEQUENCE [LARGE SCALE GENOMIC DNA]</scope>
</reference>
<dbReference type="AlphaFoldDB" id="A0A1F8DYR5"/>
<keyword evidence="1" id="KW-0812">Transmembrane</keyword>
<evidence type="ECO:0008006" key="4">
    <source>
        <dbReference type="Google" id="ProtNLM"/>
    </source>
</evidence>
<accession>A0A1F8DYR5</accession>
<keyword evidence="1" id="KW-1133">Transmembrane helix</keyword>
<dbReference type="Proteomes" id="UP000179057">
    <property type="component" value="Unassembled WGS sequence"/>
</dbReference>